<evidence type="ECO:0000259" key="1">
    <source>
        <dbReference type="PROSITE" id="PS51186"/>
    </source>
</evidence>
<dbReference type="Gene3D" id="3.40.630.30">
    <property type="match status" value="1"/>
</dbReference>
<dbReference type="InterPro" id="IPR016181">
    <property type="entry name" value="Acyl_CoA_acyltransferase"/>
</dbReference>
<dbReference type="EMBL" id="FPBD01000005">
    <property type="protein sequence ID" value="SFT93541.1"/>
    <property type="molecule type" value="Genomic_DNA"/>
</dbReference>
<dbReference type="GO" id="GO:0016747">
    <property type="term" value="F:acyltransferase activity, transferring groups other than amino-acyl groups"/>
    <property type="evidence" value="ECO:0007669"/>
    <property type="project" value="InterPro"/>
</dbReference>
<evidence type="ECO:0000313" key="2">
    <source>
        <dbReference type="EMBL" id="SFT93541.1"/>
    </source>
</evidence>
<sequence length="297" mass="32912">MKIEKLSNEHKEATWQFLMNHAYSSMFLLNNIDKSGLNYTGELYSGEYWAAFDDKGEVKGVIAHFWNGNLMVQAPEQAALAALTTYFLKNANRPIAGMVGEGEQTLYVLDQLDLPNEAYNTNRSEGLYQLALEDLQLPDKALADKFKLIPTSAADIQLLFDWLKAYELEAFGGEPSAEHDEHIRNRVSQMQEGDFAWVLLNDGEPVSLSGFNATLPEIVQVGPVWTPPEHRNNGYARITVALTLNAARASGVQKSVLFTDHPAAAKAYEAIGFKENGSFHIALLKDAVEMSKEPTSA</sequence>
<reference evidence="3" key="1">
    <citation type="submission" date="2016-10" db="EMBL/GenBank/DDBJ databases">
        <authorList>
            <person name="Varghese N."/>
            <person name="Submissions S."/>
        </authorList>
    </citation>
    <scope>NUCLEOTIDE SEQUENCE [LARGE SCALE GENOMIC DNA]</scope>
    <source>
        <strain evidence="3">DSM 17465</strain>
    </source>
</reference>
<dbReference type="InterPro" id="IPR000182">
    <property type="entry name" value="GNAT_dom"/>
</dbReference>
<keyword evidence="3" id="KW-1185">Reference proteome</keyword>
<organism evidence="2 3">
    <name type="scientific">Pseudovibrio denitrificans</name>
    <dbReference type="NCBI Taxonomy" id="258256"/>
    <lineage>
        <taxon>Bacteria</taxon>
        <taxon>Pseudomonadati</taxon>
        <taxon>Pseudomonadota</taxon>
        <taxon>Alphaproteobacteria</taxon>
        <taxon>Hyphomicrobiales</taxon>
        <taxon>Stappiaceae</taxon>
        <taxon>Pseudovibrio</taxon>
    </lineage>
</organism>
<dbReference type="AlphaFoldDB" id="A0A1I7C2B6"/>
<keyword evidence="2" id="KW-0808">Transferase</keyword>
<gene>
    <name evidence="2" type="ORF">SAMN05444141_10569</name>
</gene>
<dbReference type="Pfam" id="PF00583">
    <property type="entry name" value="Acetyltransf_1"/>
    <property type="match status" value="1"/>
</dbReference>
<dbReference type="Proteomes" id="UP000183371">
    <property type="component" value="Unassembled WGS sequence"/>
</dbReference>
<evidence type="ECO:0000313" key="3">
    <source>
        <dbReference type="Proteomes" id="UP000183371"/>
    </source>
</evidence>
<feature type="domain" description="N-acetyltransferase" evidence="1">
    <location>
        <begin position="146"/>
        <end position="295"/>
    </location>
</feature>
<dbReference type="RefSeq" id="WP_054785245.1">
    <property type="nucleotide sequence ID" value="NZ_FPBD01000005.1"/>
</dbReference>
<accession>A0A1I7C2B6</accession>
<name>A0A1I7C2B6_9HYPH</name>
<protein>
    <submittedName>
        <fullName evidence="2">Acetyltransferase (GNAT) family protein</fullName>
    </submittedName>
</protein>
<proteinExistence type="predicted"/>
<dbReference type="SUPFAM" id="SSF55729">
    <property type="entry name" value="Acyl-CoA N-acyltransferases (Nat)"/>
    <property type="match status" value="1"/>
</dbReference>
<dbReference type="CDD" id="cd04301">
    <property type="entry name" value="NAT_SF"/>
    <property type="match status" value="1"/>
</dbReference>
<dbReference type="PROSITE" id="PS51186">
    <property type="entry name" value="GNAT"/>
    <property type="match status" value="1"/>
</dbReference>